<feature type="compositionally biased region" description="Low complexity" evidence="1">
    <location>
        <begin position="163"/>
        <end position="188"/>
    </location>
</feature>
<feature type="transmembrane region" description="Helical" evidence="2">
    <location>
        <begin position="12"/>
        <end position="34"/>
    </location>
</feature>
<reference evidence="3 4" key="1">
    <citation type="submission" date="2024-03" db="EMBL/GenBank/DDBJ databases">
        <title>Whole genomes of four grape xylem sap localized bacterial endophytes.</title>
        <authorList>
            <person name="Kumar G."/>
            <person name="Savka M.A."/>
        </authorList>
    </citation>
    <scope>NUCLEOTIDE SEQUENCE [LARGE SCALE GENOMIC DNA]</scope>
    <source>
        <strain evidence="3 4">RIT_GXS8</strain>
    </source>
</reference>
<feature type="region of interest" description="Disordered" evidence="1">
    <location>
        <begin position="157"/>
        <end position="194"/>
    </location>
</feature>
<evidence type="ECO:0000256" key="2">
    <source>
        <dbReference type="SAM" id="Phobius"/>
    </source>
</evidence>
<proteinExistence type="predicted"/>
<feature type="transmembrane region" description="Helical" evidence="2">
    <location>
        <begin position="86"/>
        <end position="109"/>
    </location>
</feature>
<protein>
    <recommendedName>
        <fullName evidence="5">DUF2721 domain-containing protein</fullName>
    </recommendedName>
</protein>
<evidence type="ECO:0000313" key="4">
    <source>
        <dbReference type="Proteomes" id="UP001370299"/>
    </source>
</evidence>
<feature type="transmembrane region" description="Helical" evidence="2">
    <location>
        <begin position="121"/>
        <end position="141"/>
    </location>
</feature>
<gene>
    <name evidence="3" type="ORF">WMN62_10525</name>
</gene>
<evidence type="ECO:0000313" key="3">
    <source>
        <dbReference type="EMBL" id="MEK0171906.1"/>
    </source>
</evidence>
<evidence type="ECO:0000256" key="1">
    <source>
        <dbReference type="SAM" id="MobiDB-lite"/>
    </source>
</evidence>
<dbReference type="EMBL" id="JBBLYY010000051">
    <property type="protein sequence ID" value="MEK0171906.1"/>
    <property type="molecule type" value="Genomic_DNA"/>
</dbReference>
<keyword evidence="2" id="KW-1133">Transmembrane helix</keyword>
<sequence>MIFDFEDFDWAGAAAVGGVAVTALTALSGGLAGWGRVRRVERLAALAKDLETGSKQRLVLDAIVLDHAQRMDFRQRGPSQVRRTTLFWLSQVLGWAVLVAAYVGLVITLQPLTVLDSGATFPLEAVVILAVAVAFAVFLLVSGQQVRAGSLKDRADWVSKNTPSPAAPVQQDAPAQPHQADAPMQPAAHTSAEG</sequence>
<dbReference type="Proteomes" id="UP001370299">
    <property type="component" value="Unassembled WGS sequence"/>
</dbReference>
<dbReference type="RefSeq" id="WP_340197191.1">
    <property type="nucleotide sequence ID" value="NZ_JBBKAP010000057.1"/>
</dbReference>
<comment type="caution">
    <text evidence="3">The sequence shown here is derived from an EMBL/GenBank/DDBJ whole genome shotgun (WGS) entry which is preliminary data.</text>
</comment>
<evidence type="ECO:0008006" key="5">
    <source>
        <dbReference type="Google" id="ProtNLM"/>
    </source>
</evidence>
<organism evidence="3 4">
    <name type="scientific">Curtobacterium citreum</name>
    <dbReference type="NCBI Taxonomy" id="2036"/>
    <lineage>
        <taxon>Bacteria</taxon>
        <taxon>Bacillati</taxon>
        <taxon>Actinomycetota</taxon>
        <taxon>Actinomycetes</taxon>
        <taxon>Micrococcales</taxon>
        <taxon>Microbacteriaceae</taxon>
        <taxon>Curtobacterium</taxon>
    </lineage>
</organism>
<keyword evidence="2" id="KW-0812">Transmembrane</keyword>
<keyword evidence="4" id="KW-1185">Reference proteome</keyword>
<accession>A0ABU8YBQ0</accession>
<keyword evidence="2" id="KW-0472">Membrane</keyword>
<name>A0ABU8YBQ0_9MICO</name>